<dbReference type="EMBL" id="BK015850">
    <property type="protein sequence ID" value="DAE28096.1"/>
    <property type="molecule type" value="Genomic_DNA"/>
</dbReference>
<protein>
    <submittedName>
        <fullName evidence="1">Proline/betaine transporter, CYTOPLASMIC, COILED-COIL, ANTIPARALLEL, TWO-STRANDED</fullName>
    </submittedName>
</protein>
<proteinExistence type="predicted"/>
<accession>A0A8S5R9P3</accession>
<name>A0A8S5R9P3_9CAUD</name>
<dbReference type="SUPFAM" id="SSF88659">
    <property type="entry name" value="Sigma3 and sigma4 domains of RNA polymerase sigma factors"/>
    <property type="match status" value="1"/>
</dbReference>
<dbReference type="InterPro" id="IPR013324">
    <property type="entry name" value="RNA_pol_sigma_r3/r4-like"/>
</dbReference>
<evidence type="ECO:0000313" key="1">
    <source>
        <dbReference type="EMBL" id="DAE28096.1"/>
    </source>
</evidence>
<sequence length="135" mass="15244">MTAREYVKQLERIDILIASKAAEKARWEALALDTGARQSGDRVQGSGNQQKMAGAVESAVDIDAEIASLQAQRHEITRTLERLQVDEFWMLNTVYGKHVSIGQAAWERGKSYSWGRALHNRAMENLEKILNDYIV</sequence>
<reference evidence="1" key="1">
    <citation type="journal article" date="2021" name="Proc. Natl. Acad. Sci. U.S.A.">
        <title>A Catalog of Tens of Thousands of Viruses from Human Metagenomes Reveals Hidden Associations with Chronic Diseases.</title>
        <authorList>
            <person name="Tisza M.J."/>
            <person name="Buck C.B."/>
        </authorList>
    </citation>
    <scope>NUCLEOTIDE SEQUENCE</scope>
    <source>
        <strain evidence="1">CtkfT29</strain>
    </source>
</reference>
<organism evidence="1">
    <name type="scientific">Siphoviridae sp. ctkfT29</name>
    <dbReference type="NCBI Taxonomy" id="2827278"/>
    <lineage>
        <taxon>Viruses</taxon>
        <taxon>Duplodnaviria</taxon>
        <taxon>Heunggongvirae</taxon>
        <taxon>Uroviricota</taxon>
        <taxon>Caudoviricetes</taxon>
    </lineage>
</organism>